<accession>A0A3M2LLB8</accession>
<protein>
    <submittedName>
        <fullName evidence="3">Uncharacterized protein</fullName>
    </submittedName>
</protein>
<dbReference type="EMBL" id="RFFG01000090">
    <property type="protein sequence ID" value="RMI38211.1"/>
    <property type="molecule type" value="Genomic_DNA"/>
</dbReference>
<dbReference type="RefSeq" id="WP_122198510.1">
    <property type="nucleotide sequence ID" value="NZ_JBHSKC010000048.1"/>
</dbReference>
<proteinExistence type="predicted"/>
<dbReference type="OrthoDB" id="3462345at2"/>
<sequence>MSGSKTISVDQGAWNRAQRSARELATVRREMPRMLKDVRRQSQADTRRMIAPLERRQNATDHRLGRLSAQTREFEQRTDARLREQATHIRRVQEESRREVRRLDRELRQERLERRRQIAELGSQINDIIVRRDQASALAQAFLADARVMAEEIGTLPHERFAPGRLAVLEGRLAGTTETAAQVDAAYALSSAQDLYYDLSDLRLDVRQAEQEWLAARLEALEALRRADARIEQFAKTPMLDENGVEIPGVVLDLDFWTDGRLTTLRDEVRRETEELADAGCPRSVEELREVIQKHAPGCGYEQRLDELLECGAARMYAAQIRYNTAEKIADALGEEGYDLVEDVYEGGDHRASHFTKLRHLAGEGDVVVEVAPEGNTGMSIKLLSYDRDPAQSRRAERTANMLAKLRDEGVPVGDPVDRGTEPTPEEADFELIQQKRRNVG</sequence>
<name>A0A3M2LLB8_9ACTN</name>
<evidence type="ECO:0000256" key="1">
    <source>
        <dbReference type="SAM" id="Coils"/>
    </source>
</evidence>
<dbReference type="Proteomes" id="UP000282674">
    <property type="component" value="Unassembled WGS sequence"/>
</dbReference>
<comment type="caution">
    <text evidence="3">The sequence shown here is derived from an EMBL/GenBank/DDBJ whole genome shotgun (WGS) entry which is preliminary data.</text>
</comment>
<dbReference type="AlphaFoldDB" id="A0A3M2LLB8"/>
<organism evidence="3 4">
    <name type="scientific">Actinomadura harenae</name>
    <dbReference type="NCBI Taxonomy" id="2483351"/>
    <lineage>
        <taxon>Bacteria</taxon>
        <taxon>Bacillati</taxon>
        <taxon>Actinomycetota</taxon>
        <taxon>Actinomycetes</taxon>
        <taxon>Streptosporangiales</taxon>
        <taxon>Thermomonosporaceae</taxon>
        <taxon>Actinomadura</taxon>
    </lineage>
</organism>
<evidence type="ECO:0000256" key="2">
    <source>
        <dbReference type="SAM" id="MobiDB-lite"/>
    </source>
</evidence>
<feature type="compositionally biased region" description="Basic and acidic residues" evidence="2">
    <location>
        <begin position="408"/>
        <end position="421"/>
    </location>
</feature>
<evidence type="ECO:0000313" key="3">
    <source>
        <dbReference type="EMBL" id="RMI38211.1"/>
    </source>
</evidence>
<feature type="region of interest" description="Disordered" evidence="2">
    <location>
        <begin position="408"/>
        <end position="441"/>
    </location>
</feature>
<reference evidence="3 4" key="1">
    <citation type="submission" date="2018-10" db="EMBL/GenBank/DDBJ databases">
        <title>Isolation from soil.</title>
        <authorList>
            <person name="Hu J."/>
        </authorList>
    </citation>
    <scope>NUCLEOTIDE SEQUENCE [LARGE SCALE GENOMIC DNA]</scope>
    <source>
        <strain evidence="3 4">NEAU-Ht49</strain>
    </source>
</reference>
<feature type="coiled-coil region" evidence="1">
    <location>
        <begin position="93"/>
        <end position="120"/>
    </location>
</feature>
<keyword evidence="1" id="KW-0175">Coiled coil</keyword>
<gene>
    <name evidence="3" type="ORF">EBO15_33605</name>
</gene>
<evidence type="ECO:0000313" key="4">
    <source>
        <dbReference type="Proteomes" id="UP000282674"/>
    </source>
</evidence>
<keyword evidence="4" id="KW-1185">Reference proteome</keyword>